<gene>
    <name evidence="2" type="ORF">BDK51DRAFT_49323</name>
</gene>
<sequence length="551" mass="61350">MQPELLKNHPQSQLQSAPLLFSYPSAPEPFAPLALDSVSSQHTAPSPPEHQPAPLPTLTPFPSSFPLLSLPHLSAPPPTSIQPPSAPPGPKPRHLRVPRNLKRRTTIEESAFCNSCDTPIAILLLHGPMSAFTIPHAMSLTCRTCDAAAALERSTLVDVADAIRTSKKKKRPLGVEGPLFCSACKEQVGVGVMRMVDGEGVGRREDWIEPEFDVEPVCTRCWSKYKFCSAVCGGRCWVGGWAGIMGTGAVWLMRAVLMYSPPSFKCGGGGQFRTGRWRPNELFSPARKLCNLNHDRAGMLALTDQVFPCPTGFPPSHVPTLVAFWEEIFFKRLAEAKYMEARIGMSDFAFLEARVRESAEEVRGRLCAPLKPGRRRYVCVTWGDPVSKPRRSTTGVDVHPAHGRRVAQFLIIEWWVQDRILEVAYAMSSLAPYIDEACRREMMMHIIAEARSLSLPAPEHVIYRERPTAAEIQEDDKGAPNNMGWVRAASYVARRSAERVRAGMEPLDPALFAGERFEENEEVSKWFVVWAIGFEEMMAILESLVGRRLRK</sequence>
<dbReference type="OrthoDB" id="2129662at2759"/>
<keyword evidence="3" id="KW-1185">Reference proteome</keyword>
<protein>
    <submittedName>
        <fullName evidence="2">Uncharacterized protein</fullName>
    </submittedName>
</protein>
<accession>A0A4P9VWX2</accession>
<feature type="region of interest" description="Disordered" evidence="1">
    <location>
        <begin position="1"/>
        <end position="20"/>
    </location>
</feature>
<name>A0A4P9VWX2_9FUNG</name>
<feature type="compositionally biased region" description="Pro residues" evidence="1">
    <location>
        <begin position="45"/>
        <end position="58"/>
    </location>
</feature>
<dbReference type="Proteomes" id="UP000269721">
    <property type="component" value="Unassembled WGS sequence"/>
</dbReference>
<evidence type="ECO:0000313" key="3">
    <source>
        <dbReference type="Proteomes" id="UP000269721"/>
    </source>
</evidence>
<evidence type="ECO:0000313" key="2">
    <source>
        <dbReference type="EMBL" id="RKO84219.1"/>
    </source>
</evidence>
<evidence type="ECO:0000256" key="1">
    <source>
        <dbReference type="SAM" id="MobiDB-lite"/>
    </source>
</evidence>
<dbReference type="EMBL" id="ML000351">
    <property type="protein sequence ID" value="RKO84219.1"/>
    <property type="molecule type" value="Genomic_DNA"/>
</dbReference>
<feature type="compositionally biased region" description="Pro residues" evidence="1">
    <location>
        <begin position="74"/>
        <end position="90"/>
    </location>
</feature>
<feature type="region of interest" description="Disordered" evidence="1">
    <location>
        <begin position="32"/>
        <end position="58"/>
    </location>
</feature>
<dbReference type="AlphaFoldDB" id="A0A4P9VWX2"/>
<organism evidence="2 3">
    <name type="scientific">Blyttiomyces helicus</name>
    <dbReference type="NCBI Taxonomy" id="388810"/>
    <lineage>
        <taxon>Eukaryota</taxon>
        <taxon>Fungi</taxon>
        <taxon>Fungi incertae sedis</taxon>
        <taxon>Chytridiomycota</taxon>
        <taxon>Chytridiomycota incertae sedis</taxon>
        <taxon>Chytridiomycetes</taxon>
        <taxon>Chytridiomycetes incertae sedis</taxon>
        <taxon>Blyttiomyces</taxon>
    </lineage>
</organism>
<reference evidence="3" key="1">
    <citation type="journal article" date="2018" name="Nat. Microbiol.">
        <title>Leveraging single-cell genomics to expand the fungal tree of life.</title>
        <authorList>
            <person name="Ahrendt S.R."/>
            <person name="Quandt C.A."/>
            <person name="Ciobanu D."/>
            <person name="Clum A."/>
            <person name="Salamov A."/>
            <person name="Andreopoulos B."/>
            <person name="Cheng J.F."/>
            <person name="Woyke T."/>
            <person name="Pelin A."/>
            <person name="Henrissat B."/>
            <person name="Reynolds N.K."/>
            <person name="Benny G.L."/>
            <person name="Smith M.E."/>
            <person name="James T.Y."/>
            <person name="Grigoriev I.V."/>
        </authorList>
    </citation>
    <scope>NUCLEOTIDE SEQUENCE [LARGE SCALE GENOMIC DNA]</scope>
</reference>
<proteinExistence type="predicted"/>
<feature type="region of interest" description="Disordered" evidence="1">
    <location>
        <begin position="72"/>
        <end position="96"/>
    </location>
</feature>